<accession>A0A0B2VD51</accession>
<organism evidence="2 3">
    <name type="scientific">Toxocara canis</name>
    <name type="common">Canine roundworm</name>
    <dbReference type="NCBI Taxonomy" id="6265"/>
    <lineage>
        <taxon>Eukaryota</taxon>
        <taxon>Metazoa</taxon>
        <taxon>Ecdysozoa</taxon>
        <taxon>Nematoda</taxon>
        <taxon>Chromadorea</taxon>
        <taxon>Rhabditida</taxon>
        <taxon>Spirurina</taxon>
        <taxon>Ascaridomorpha</taxon>
        <taxon>Ascaridoidea</taxon>
        <taxon>Toxocaridae</taxon>
        <taxon>Toxocara</taxon>
    </lineage>
</organism>
<comment type="caution">
    <text evidence="2">The sequence shown here is derived from an EMBL/GenBank/DDBJ whole genome shotgun (WGS) entry which is preliminary data.</text>
</comment>
<dbReference type="EMBL" id="JPKZ01001927">
    <property type="protein sequence ID" value="KHN79332.1"/>
    <property type="molecule type" value="Genomic_DNA"/>
</dbReference>
<proteinExistence type="predicted"/>
<reference evidence="2 3" key="1">
    <citation type="submission" date="2014-11" db="EMBL/GenBank/DDBJ databases">
        <title>Genetic blueprint of the zoonotic pathogen Toxocara canis.</title>
        <authorList>
            <person name="Zhu X.-Q."/>
            <person name="Korhonen P.K."/>
            <person name="Cai H."/>
            <person name="Young N.D."/>
            <person name="Nejsum P."/>
            <person name="von Samson-Himmelstjerna G."/>
            <person name="Boag P.R."/>
            <person name="Tan P."/>
            <person name="Li Q."/>
            <person name="Min J."/>
            <person name="Yang Y."/>
            <person name="Wang X."/>
            <person name="Fang X."/>
            <person name="Hall R.S."/>
            <person name="Hofmann A."/>
            <person name="Sternberg P.W."/>
            <person name="Jex A.R."/>
            <person name="Gasser R.B."/>
        </authorList>
    </citation>
    <scope>NUCLEOTIDE SEQUENCE [LARGE SCALE GENOMIC DNA]</scope>
    <source>
        <strain evidence="2">PN_DK_2014</strain>
    </source>
</reference>
<keyword evidence="3" id="KW-1185">Reference proteome</keyword>
<name>A0A0B2VD51_TOXCA</name>
<sequence>MFLSTISVLFLLFSLSNSGVSFRHNQPRSIRYRSPHIIREIRIMEPKWHSIRLKLSSNDQSIKRKYDENFLKMIGYPSPFRSTILLNLLSDYINSKLNTLSNDS</sequence>
<evidence type="ECO:0000313" key="3">
    <source>
        <dbReference type="Proteomes" id="UP000031036"/>
    </source>
</evidence>
<evidence type="ECO:0000256" key="1">
    <source>
        <dbReference type="SAM" id="SignalP"/>
    </source>
</evidence>
<dbReference type="Proteomes" id="UP000031036">
    <property type="component" value="Unassembled WGS sequence"/>
</dbReference>
<feature type="signal peptide" evidence="1">
    <location>
        <begin position="1"/>
        <end position="21"/>
    </location>
</feature>
<evidence type="ECO:0000313" key="2">
    <source>
        <dbReference type="EMBL" id="KHN79332.1"/>
    </source>
</evidence>
<dbReference type="AlphaFoldDB" id="A0A0B2VD51"/>
<protein>
    <submittedName>
        <fullName evidence="2">Uncharacterized protein</fullName>
    </submittedName>
</protein>
<keyword evidence="1" id="KW-0732">Signal</keyword>
<gene>
    <name evidence="2" type="ORF">Tcan_04449</name>
</gene>
<feature type="chain" id="PRO_5002078150" evidence="1">
    <location>
        <begin position="22"/>
        <end position="104"/>
    </location>
</feature>